<evidence type="ECO:0000256" key="2">
    <source>
        <dbReference type="SAM" id="MobiDB-lite"/>
    </source>
</evidence>
<feature type="region of interest" description="Disordered" evidence="2">
    <location>
        <begin position="933"/>
        <end position="952"/>
    </location>
</feature>
<dbReference type="Gene3D" id="3.40.50.300">
    <property type="entry name" value="P-loop containing nucleotide triphosphate hydrolases"/>
    <property type="match status" value="1"/>
</dbReference>
<dbReference type="Proteomes" id="UP000245956">
    <property type="component" value="Unassembled WGS sequence"/>
</dbReference>
<comment type="caution">
    <text evidence="5">The sequence shown here is derived from an EMBL/GenBank/DDBJ whole genome shotgun (WGS) entry which is preliminary data.</text>
</comment>
<keyword evidence="1" id="KW-0175">Coiled coil</keyword>
<evidence type="ECO:0008006" key="7">
    <source>
        <dbReference type="Google" id="ProtNLM"/>
    </source>
</evidence>
<protein>
    <recommendedName>
        <fullName evidence="7">Dynamin family domain-containing protein</fullName>
    </recommendedName>
</protein>
<evidence type="ECO:0000256" key="1">
    <source>
        <dbReference type="SAM" id="Coils"/>
    </source>
</evidence>
<feature type="domain" description="Dynamin N-terminal" evidence="3">
    <location>
        <begin position="88"/>
        <end position="333"/>
    </location>
</feature>
<dbReference type="PANTHER" id="PTHR36681:SF3">
    <property type="entry name" value="NUCLEAR GTPASE, GERMINAL CENTER-ASSOCIATED, TANDEM DUPLICATE 3"/>
    <property type="match status" value="1"/>
</dbReference>
<dbReference type="Pfam" id="PF00350">
    <property type="entry name" value="Dynamin_N"/>
    <property type="match status" value="1"/>
</dbReference>
<evidence type="ECO:0000259" key="4">
    <source>
        <dbReference type="Pfam" id="PF24564"/>
    </source>
</evidence>
<accession>A0A2U3DQ17</accession>
<dbReference type="PANTHER" id="PTHR36681">
    <property type="entry name" value="NUCLEAR GTPASE, GERMINAL CENTER-ASSOCIATED, TANDEM DUPLICATE 3"/>
    <property type="match status" value="1"/>
</dbReference>
<evidence type="ECO:0000313" key="6">
    <source>
        <dbReference type="Proteomes" id="UP000245956"/>
    </source>
</evidence>
<feature type="coiled-coil region" evidence="1">
    <location>
        <begin position="379"/>
        <end position="406"/>
    </location>
</feature>
<gene>
    <name evidence="5" type="ORF">PCL_10549</name>
</gene>
<evidence type="ECO:0000259" key="3">
    <source>
        <dbReference type="Pfam" id="PF00350"/>
    </source>
</evidence>
<feature type="region of interest" description="Disordered" evidence="2">
    <location>
        <begin position="1"/>
        <end position="20"/>
    </location>
</feature>
<dbReference type="AlphaFoldDB" id="A0A2U3DQ17"/>
<sequence>MPTGGLGATLKAESHDTTTNKRSLLHDQLTRVRVKEDAANRAVAQLQIIATKLEITKDSAAAPELSSWEILISTCATQFVSTSANQWGDTGAGKSSLLNALVSKAADITPASQNGSCTAAVCCFSYPKSVDQKRFSAYVHMKSKITMDQEITDFFQELGEFEDRLDTDGGEDSVTRGERTKFIDQMNLIRDWSGLSEQQLRDFGHNNLAAEITSNCRQCEFVFNLSHPQNGVIIEVSSDTELEFRLALKPYVGSARGNTELLRWPLVEMVEIFVEADILRDGVVLVDLPGEMDALDARSQVARKYYSKLDRLMVVAPGDSAKTSKTAKDLIQEDQVVDMEADGMLDGNNLGIIVTKIDQMKWSYFMESEWPFQEFPKELTQATQNLEEQKRARQNLKELIGKLRRRTEYGEDEEPSIAAQIRDAKVRKRLLNGQIQQLEAFCLYTCIEARSADIKIAFQNHVDETRRGMGRRVVRDPFTVLPVFPVSSDAYRSLANGKSHSGFPDIQSTGIDALRDWIIQGSLPKREDHADSIIHRCQVLFDAIWSWAAGDRHVAAQLPGASRPKVESTLRNVLSELEKDITRMSDNLHRYIYSLQSKCRLHDAEKLDGLVHDFVSHVNRFQKGTQGDKLHWSTYAACIRRRGGAYRTYTKPHRIHCWQSRTHGLFWRPFALSWSEAFGQKAHDKVRAFESHVQRRIGQHTRVVSESKELPEEFKAAFRGCAYRIENFLGEYKMSIRTSFSQYRAAIGQIRSNSKDQVAEHMKEAYLAAQKITGKNKKIRQVAILCSHAEQVKTTIFHAVSLKVDADVRKQRLGLNKVLKGHADTLLQNIQKLEYDLTTRVCSQGELSVCSPSTAEIERLREDVARDVEGWTQHWATLKALLPEQLPEGDHSDIVSGMHKEDSERATLTECMGSPGHLTNEITKLAPLRRAATSGSECPRKRPRGTHPAWHSVSESHSWLSVFNSRGEHGEGNMHNDIDTLEPQTKTSGETELALIKPVYCDTRHAVDYERERSLQMPWQQEDDWGYRGVTANTALDLHDSFASRNGST</sequence>
<evidence type="ECO:0000313" key="5">
    <source>
        <dbReference type="EMBL" id="PWI64353.1"/>
    </source>
</evidence>
<dbReference type="SUPFAM" id="SSF52540">
    <property type="entry name" value="P-loop containing nucleoside triphosphate hydrolases"/>
    <property type="match status" value="2"/>
</dbReference>
<dbReference type="Pfam" id="PF24564">
    <property type="entry name" value="DUF7605"/>
    <property type="match status" value="1"/>
</dbReference>
<dbReference type="InterPro" id="IPR027417">
    <property type="entry name" value="P-loop_NTPase"/>
</dbReference>
<feature type="compositionally biased region" description="Basic and acidic residues" evidence="2">
    <location>
        <begin position="966"/>
        <end position="978"/>
    </location>
</feature>
<dbReference type="InterPro" id="IPR045063">
    <property type="entry name" value="Dynamin_N"/>
</dbReference>
<reference evidence="5 6" key="1">
    <citation type="journal article" date="2016" name="Front. Microbiol.">
        <title>Genome and transcriptome sequences reveal the specific parasitism of the nematophagous Purpureocillium lilacinum 36-1.</title>
        <authorList>
            <person name="Xie J."/>
            <person name="Li S."/>
            <person name="Mo C."/>
            <person name="Xiao X."/>
            <person name="Peng D."/>
            <person name="Wang G."/>
            <person name="Xiao Y."/>
        </authorList>
    </citation>
    <scope>NUCLEOTIDE SEQUENCE [LARGE SCALE GENOMIC DNA]</scope>
    <source>
        <strain evidence="5 6">36-1</strain>
    </source>
</reference>
<feature type="region of interest" description="Disordered" evidence="2">
    <location>
        <begin position="964"/>
        <end position="990"/>
    </location>
</feature>
<proteinExistence type="predicted"/>
<name>A0A2U3DQ17_PURLI</name>
<feature type="domain" description="DUF7605" evidence="4">
    <location>
        <begin position="623"/>
        <end position="790"/>
    </location>
</feature>
<dbReference type="EMBL" id="LCWV01000069">
    <property type="protein sequence ID" value="PWI64353.1"/>
    <property type="molecule type" value="Genomic_DNA"/>
</dbReference>
<organism evidence="5 6">
    <name type="scientific">Purpureocillium lilacinum</name>
    <name type="common">Paecilomyces lilacinus</name>
    <dbReference type="NCBI Taxonomy" id="33203"/>
    <lineage>
        <taxon>Eukaryota</taxon>
        <taxon>Fungi</taxon>
        <taxon>Dikarya</taxon>
        <taxon>Ascomycota</taxon>
        <taxon>Pezizomycotina</taxon>
        <taxon>Sordariomycetes</taxon>
        <taxon>Hypocreomycetidae</taxon>
        <taxon>Hypocreales</taxon>
        <taxon>Ophiocordycipitaceae</taxon>
        <taxon>Purpureocillium</taxon>
    </lineage>
</organism>
<dbReference type="InterPro" id="IPR056024">
    <property type="entry name" value="DUF7605"/>
</dbReference>